<accession>A0A8X6NQP9</accession>
<keyword evidence="2" id="KW-1185">Reference proteome</keyword>
<dbReference type="Proteomes" id="UP000887013">
    <property type="component" value="Unassembled WGS sequence"/>
</dbReference>
<organism evidence="1 2">
    <name type="scientific">Nephila pilipes</name>
    <name type="common">Giant wood spider</name>
    <name type="synonym">Nephila maculata</name>
    <dbReference type="NCBI Taxonomy" id="299642"/>
    <lineage>
        <taxon>Eukaryota</taxon>
        <taxon>Metazoa</taxon>
        <taxon>Ecdysozoa</taxon>
        <taxon>Arthropoda</taxon>
        <taxon>Chelicerata</taxon>
        <taxon>Arachnida</taxon>
        <taxon>Araneae</taxon>
        <taxon>Araneomorphae</taxon>
        <taxon>Entelegynae</taxon>
        <taxon>Araneoidea</taxon>
        <taxon>Nephilidae</taxon>
        <taxon>Nephila</taxon>
    </lineage>
</organism>
<feature type="non-terminal residue" evidence="1">
    <location>
        <position position="1"/>
    </location>
</feature>
<reference evidence="1" key="1">
    <citation type="submission" date="2020-08" db="EMBL/GenBank/DDBJ databases">
        <title>Multicomponent nature underlies the extraordinary mechanical properties of spider dragline silk.</title>
        <authorList>
            <person name="Kono N."/>
            <person name="Nakamura H."/>
            <person name="Mori M."/>
            <person name="Yoshida Y."/>
            <person name="Ohtoshi R."/>
            <person name="Malay A.D."/>
            <person name="Moran D.A.P."/>
            <person name="Tomita M."/>
            <person name="Numata K."/>
            <person name="Arakawa K."/>
        </authorList>
    </citation>
    <scope>NUCLEOTIDE SEQUENCE</scope>
</reference>
<name>A0A8X6NQP9_NEPPI</name>
<protein>
    <submittedName>
        <fullName evidence="1">Uncharacterized protein</fullName>
    </submittedName>
</protein>
<dbReference type="AlphaFoldDB" id="A0A8X6NQP9"/>
<sequence length="89" mass="9487">KEAHPVCYGCGTHLESSSQGVLPARAGLEATVNCMTLFNLVKLGSLKFDCSPEFLEKDCVCADTGASIPLQVKNCSNSCKSMTSSLRTR</sequence>
<dbReference type="EMBL" id="BMAW01106789">
    <property type="protein sequence ID" value="GFT26131.1"/>
    <property type="molecule type" value="Genomic_DNA"/>
</dbReference>
<gene>
    <name evidence="1" type="ORF">NPIL_641661</name>
</gene>
<comment type="caution">
    <text evidence="1">The sequence shown here is derived from an EMBL/GenBank/DDBJ whole genome shotgun (WGS) entry which is preliminary data.</text>
</comment>
<evidence type="ECO:0000313" key="1">
    <source>
        <dbReference type="EMBL" id="GFT26131.1"/>
    </source>
</evidence>
<evidence type="ECO:0000313" key="2">
    <source>
        <dbReference type="Proteomes" id="UP000887013"/>
    </source>
</evidence>
<proteinExistence type="predicted"/>